<evidence type="ECO:0000313" key="2">
    <source>
        <dbReference type="Proteomes" id="UP000646833"/>
    </source>
</evidence>
<sequence length="117" mass="12758">MNERNLAVVTHGGEVTRRGPVHGSRQLGIRLTAVHVSVGGAVDDDINVVVPIEQRYDPFGICDIDLVEGTVKHRSFRMIPTDDLVALLAERPNDDTPEQAVSAGDECVHMLVVSMKM</sequence>
<comment type="caution">
    <text evidence="1">The sequence shown here is derived from an EMBL/GenBank/DDBJ whole genome shotgun (WGS) entry which is preliminary data.</text>
</comment>
<dbReference type="Proteomes" id="UP000646833">
    <property type="component" value="Unassembled WGS sequence"/>
</dbReference>
<reference evidence="1" key="2">
    <citation type="submission" date="2020-09" db="EMBL/GenBank/DDBJ databases">
        <authorList>
            <person name="Sun Q."/>
            <person name="Sedlacek I."/>
        </authorList>
    </citation>
    <scope>NUCLEOTIDE SEQUENCE</scope>
    <source>
        <strain evidence="1">CCM 7217</strain>
    </source>
</reference>
<evidence type="ECO:0000313" key="1">
    <source>
        <dbReference type="EMBL" id="GGC48612.1"/>
    </source>
</evidence>
<reference evidence="1" key="1">
    <citation type="journal article" date="2014" name="Int. J. Syst. Evol. Microbiol.">
        <title>Complete genome sequence of Corynebacterium casei LMG S-19264T (=DSM 44701T), isolated from a smear-ripened cheese.</title>
        <authorList>
            <consortium name="US DOE Joint Genome Institute (JGI-PGF)"/>
            <person name="Walter F."/>
            <person name="Albersmeier A."/>
            <person name="Kalinowski J."/>
            <person name="Ruckert C."/>
        </authorList>
    </citation>
    <scope>NUCLEOTIDE SEQUENCE</scope>
    <source>
        <strain evidence="1">CCM 7217</strain>
    </source>
</reference>
<organism evidence="1 2">
    <name type="scientific">Haloferax sulfurifontis</name>
    <dbReference type="NCBI Taxonomy" id="255616"/>
    <lineage>
        <taxon>Archaea</taxon>
        <taxon>Methanobacteriati</taxon>
        <taxon>Methanobacteriota</taxon>
        <taxon>Stenosarchaea group</taxon>
        <taxon>Halobacteria</taxon>
        <taxon>Halobacteriales</taxon>
        <taxon>Haloferacaceae</taxon>
        <taxon>Haloferax</taxon>
    </lineage>
</organism>
<dbReference type="AlphaFoldDB" id="A0A830E759"/>
<gene>
    <name evidence="1" type="ORF">GCM10007209_07820</name>
</gene>
<protein>
    <submittedName>
        <fullName evidence="1">Uncharacterized protein</fullName>
    </submittedName>
</protein>
<accession>A0A830E759</accession>
<name>A0A830E759_9EURY</name>
<proteinExistence type="predicted"/>
<dbReference type="EMBL" id="BMCI01000001">
    <property type="protein sequence ID" value="GGC48612.1"/>
    <property type="molecule type" value="Genomic_DNA"/>
</dbReference>